<protein>
    <recommendedName>
        <fullName evidence="5">FRIGIDA-like protein</fullName>
    </recommendedName>
</protein>
<dbReference type="Proteomes" id="UP000238479">
    <property type="component" value="Chromosome 3"/>
</dbReference>
<evidence type="ECO:0000256" key="5">
    <source>
        <dbReference type="RuleBase" id="RU364012"/>
    </source>
</evidence>
<comment type="caution">
    <text evidence="8">The sequence shown here is derived from an EMBL/GenBank/DDBJ whole genome shotgun (WGS) entry which is preliminary data.</text>
</comment>
<sequence length="789" mass="91599">MEEMISDLKESEVDQIALAEAFESLLARCKQIGDQFILTRSTISTRFKELQTREEEIGRREKLLEEKESGFKSKEEELDAIEEGITEKLLEFEEGKTQLERLNFSIDDKERRVLEVEELIRVKERECDLIENRIEKGTNMMIRIEESIKEMDLKVKGFDLHKKEMEDWSSKLELKEKELERLFEKLRLKEALLEPNVVELHVLANSVEECLNEAQRREREVELKGRRVESRVKEVELAEMRVEECLNEAQRREREVELKERRVESRVKEVELAEMRVNECLNEGQRKEREVELKERRVESRVKEVELAEMRVNECLNEAHRKEKEVESKVKELELTEMRVKERLNKVELKEEHLCLMEKLMEENKRRLDVLMKTSEELEKHLDSLQKSVEERERNLDLVSDELKGKEREFQQRAEALELNWAQFDSPGKIQQLEYTPGVDNAVVSSSVTNNISSFVKADEPESSLSKNAASFLSSNLQPNATSDEGYVPGFLNENLSGNNFIDNELAASLRLLQDPAKLVLYNMQKSLDQYLRNGYFEESIMSGNLSILKELMSISPHVGPHLKVDATYLASQWKTKMRGNTKNSVESLAFLLFITLYGLVSMLNVDEIVKLLGLISQNKRALELCQTHAFAVKIADLIHSLIERKQLPVAVRCICMLKFTDMLPLVPLLEEYVQDAMESFKEICGLRITPDEKVKIFKKQIADARALVQCLKDYNLGSEHPSNAIEIQIVQLETLAENWKLLVPPLCPSIIDQHKDGKRKKHNTSTSDPEFQPQQQRKMKIVFRGIGP</sequence>
<accession>A0A2P6R6F4</accession>
<feature type="coiled-coil region" evidence="6">
    <location>
        <begin position="64"/>
        <end position="133"/>
    </location>
</feature>
<evidence type="ECO:0000256" key="7">
    <source>
        <dbReference type="SAM" id="MobiDB-lite"/>
    </source>
</evidence>
<evidence type="ECO:0000313" key="9">
    <source>
        <dbReference type="Proteomes" id="UP000238479"/>
    </source>
</evidence>
<feature type="coiled-coil region" evidence="6">
    <location>
        <begin position="158"/>
        <end position="266"/>
    </location>
</feature>
<dbReference type="Gramene" id="PRQ42015">
    <property type="protein sequence ID" value="PRQ42015"/>
    <property type="gene ID" value="RchiOBHm_Chr3g0453041"/>
</dbReference>
<evidence type="ECO:0000256" key="3">
    <source>
        <dbReference type="ARBA" id="ARBA00022782"/>
    </source>
</evidence>
<evidence type="ECO:0000313" key="8">
    <source>
        <dbReference type="EMBL" id="PRQ42015.1"/>
    </source>
</evidence>
<dbReference type="AlphaFoldDB" id="A0A2P6R6F4"/>
<dbReference type="OrthoDB" id="1166041at2759"/>
<keyword evidence="9" id="KW-1185">Reference proteome</keyword>
<gene>
    <name evidence="8" type="ORF">RchiOBHm_Chr3g0453041</name>
</gene>
<keyword evidence="6" id="KW-0175">Coiled coil</keyword>
<evidence type="ECO:0000256" key="2">
    <source>
        <dbReference type="ARBA" id="ARBA00022473"/>
    </source>
</evidence>
<dbReference type="GO" id="GO:0030154">
    <property type="term" value="P:cell differentiation"/>
    <property type="evidence" value="ECO:0007669"/>
    <property type="project" value="UniProtKB-KW"/>
</dbReference>
<evidence type="ECO:0000256" key="4">
    <source>
        <dbReference type="ARBA" id="ARBA00023089"/>
    </source>
</evidence>
<reference evidence="8 9" key="1">
    <citation type="journal article" date="2018" name="Nat. Genet.">
        <title>The Rosa genome provides new insights in the design of modern roses.</title>
        <authorList>
            <person name="Bendahmane M."/>
        </authorList>
    </citation>
    <scope>NUCLEOTIDE SEQUENCE [LARGE SCALE GENOMIC DNA]</scope>
    <source>
        <strain evidence="9">cv. Old Blush</strain>
    </source>
</reference>
<evidence type="ECO:0000256" key="1">
    <source>
        <dbReference type="ARBA" id="ARBA00008956"/>
    </source>
</evidence>
<evidence type="ECO:0000256" key="6">
    <source>
        <dbReference type="SAM" id="Coils"/>
    </source>
</evidence>
<dbReference type="PANTHER" id="PTHR31791">
    <property type="entry name" value="FRIGIDA-LIKE PROTEIN 3-RELATED"/>
    <property type="match status" value="1"/>
</dbReference>
<dbReference type="OMA" id="MEEPNCK"/>
<feature type="coiled-coil region" evidence="6">
    <location>
        <begin position="305"/>
        <end position="420"/>
    </location>
</feature>
<organism evidence="8 9">
    <name type="scientific">Rosa chinensis</name>
    <name type="common">China rose</name>
    <dbReference type="NCBI Taxonomy" id="74649"/>
    <lineage>
        <taxon>Eukaryota</taxon>
        <taxon>Viridiplantae</taxon>
        <taxon>Streptophyta</taxon>
        <taxon>Embryophyta</taxon>
        <taxon>Tracheophyta</taxon>
        <taxon>Spermatophyta</taxon>
        <taxon>Magnoliopsida</taxon>
        <taxon>eudicotyledons</taxon>
        <taxon>Gunneridae</taxon>
        <taxon>Pentapetalae</taxon>
        <taxon>rosids</taxon>
        <taxon>fabids</taxon>
        <taxon>Rosales</taxon>
        <taxon>Rosaceae</taxon>
        <taxon>Rosoideae</taxon>
        <taxon>Rosoideae incertae sedis</taxon>
        <taxon>Rosa</taxon>
    </lineage>
</organism>
<dbReference type="PANTHER" id="PTHR31791:SF37">
    <property type="entry name" value="A_TM021B04.7 PROTEIN"/>
    <property type="match status" value="1"/>
</dbReference>
<dbReference type="InterPro" id="IPR012474">
    <property type="entry name" value="Frigida"/>
</dbReference>
<name>A0A2P6R6F4_ROSCH</name>
<keyword evidence="2 5" id="KW-0217">Developmental protein</keyword>
<dbReference type="GO" id="GO:0009908">
    <property type="term" value="P:flower development"/>
    <property type="evidence" value="ECO:0007669"/>
    <property type="project" value="UniProtKB-KW"/>
</dbReference>
<keyword evidence="4 5" id="KW-0287">Flowering</keyword>
<feature type="region of interest" description="Disordered" evidence="7">
    <location>
        <begin position="755"/>
        <end position="778"/>
    </location>
</feature>
<keyword evidence="3 5" id="KW-0221">Differentiation</keyword>
<feature type="compositionally biased region" description="Polar residues" evidence="7">
    <location>
        <begin position="765"/>
        <end position="777"/>
    </location>
</feature>
<dbReference type="Pfam" id="PF07899">
    <property type="entry name" value="Frigida"/>
    <property type="match status" value="1"/>
</dbReference>
<comment type="similarity">
    <text evidence="1 5">Belongs to the Frigida family.</text>
</comment>
<dbReference type="EMBL" id="PDCK01000041">
    <property type="protein sequence ID" value="PRQ42015.1"/>
    <property type="molecule type" value="Genomic_DNA"/>
</dbReference>
<proteinExistence type="inferred from homology"/>